<feature type="compositionally biased region" description="Low complexity" evidence="1">
    <location>
        <begin position="385"/>
        <end position="399"/>
    </location>
</feature>
<feature type="region of interest" description="Disordered" evidence="1">
    <location>
        <begin position="54"/>
        <end position="243"/>
    </location>
</feature>
<proteinExistence type="predicted"/>
<feature type="region of interest" description="Disordered" evidence="1">
    <location>
        <begin position="1"/>
        <end position="39"/>
    </location>
</feature>
<feature type="compositionally biased region" description="Low complexity" evidence="1">
    <location>
        <begin position="313"/>
        <end position="324"/>
    </location>
</feature>
<feature type="compositionally biased region" description="Basic and acidic residues" evidence="1">
    <location>
        <begin position="347"/>
        <end position="357"/>
    </location>
</feature>
<evidence type="ECO:0000313" key="2">
    <source>
        <dbReference type="EMBL" id="CAA9229195.1"/>
    </source>
</evidence>
<feature type="region of interest" description="Disordered" evidence="1">
    <location>
        <begin position="339"/>
        <end position="436"/>
    </location>
</feature>
<feature type="compositionally biased region" description="Low complexity" evidence="1">
    <location>
        <begin position="145"/>
        <end position="154"/>
    </location>
</feature>
<gene>
    <name evidence="2" type="ORF">AVDCRST_MAG20-1144</name>
</gene>
<feature type="non-terminal residue" evidence="2">
    <location>
        <position position="436"/>
    </location>
</feature>
<protein>
    <submittedName>
        <fullName evidence="2">Uncharacterized MFS-type transporter</fullName>
    </submittedName>
</protein>
<reference evidence="2" key="1">
    <citation type="submission" date="2020-02" db="EMBL/GenBank/DDBJ databases">
        <authorList>
            <person name="Meier V. D."/>
        </authorList>
    </citation>
    <scope>NUCLEOTIDE SEQUENCE</scope>
    <source>
        <strain evidence="2">AVDCRST_MAG20</strain>
    </source>
</reference>
<dbReference type="EMBL" id="CADCSY010000046">
    <property type="protein sequence ID" value="CAA9229195.1"/>
    <property type="molecule type" value="Genomic_DNA"/>
</dbReference>
<feature type="compositionally biased region" description="Low complexity" evidence="1">
    <location>
        <begin position="88"/>
        <end position="99"/>
    </location>
</feature>
<feature type="compositionally biased region" description="Basic and acidic residues" evidence="1">
    <location>
        <begin position="1"/>
        <end position="12"/>
    </location>
</feature>
<feature type="compositionally biased region" description="Basic residues" evidence="1">
    <location>
        <begin position="282"/>
        <end position="293"/>
    </location>
</feature>
<feature type="compositionally biased region" description="Basic and acidic residues" evidence="1">
    <location>
        <begin position="198"/>
        <end position="208"/>
    </location>
</feature>
<name>A0A6J4HMU1_9ACTN</name>
<feature type="non-terminal residue" evidence="2">
    <location>
        <position position="1"/>
    </location>
</feature>
<evidence type="ECO:0000256" key="1">
    <source>
        <dbReference type="SAM" id="MobiDB-lite"/>
    </source>
</evidence>
<feature type="compositionally biased region" description="Basic residues" evidence="1">
    <location>
        <begin position="30"/>
        <end position="39"/>
    </location>
</feature>
<organism evidence="2">
    <name type="scientific">uncultured Acidimicrobiales bacterium</name>
    <dbReference type="NCBI Taxonomy" id="310071"/>
    <lineage>
        <taxon>Bacteria</taxon>
        <taxon>Bacillati</taxon>
        <taxon>Actinomycetota</taxon>
        <taxon>Acidimicrobiia</taxon>
        <taxon>Acidimicrobiales</taxon>
        <taxon>environmental samples</taxon>
    </lineage>
</organism>
<accession>A0A6J4HMU1</accession>
<dbReference type="AlphaFoldDB" id="A0A6J4HMU1"/>
<feature type="region of interest" description="Disordered" evidence="1">
    <location>
        <begin position="268"/>
        <end position="324"/>
    </location>
</feature>
<sequence length="436" mass="46451">AARLRDDLDDRRPRPRRLRDRPAHPPALRPRVRRLPGDHRRARRLVLPHAAPVLPAVGSGVGPLGTQAGPDRLPRRDRHREPPHGPGRLARPAVRSPAARRGERGQRVGGPGGGDRRRTSPGAGEAARSAGGCLRGRLRRRTGPRRPGLAGRRATVAVPVGGGDRSGQRAGGDQAVAGDEPGGAGSVGCRCRSRSHPHRCDRSRDRRPGRARRGGPRRRAGPGTVGPGAHRCWARVGPGGRSAALRGRGVQLARRLLRVRGDLLAARGRPLRPDRRADRGALRRHRRGPRRGAGRSDPPGRQPPRRDRDAPGRARPQRGGARPALAGFVLAPAAARPAAARHRSGLRHPDAVIDRRRSCPGRPAGHCARVPAVGRGARPGGGAGARRVALPARLAGGPVPRRRGPDRRSRPPDPARAGGRTGRRATGACGDRRRKV</sequence>
<feature type="compositionally biased region" description="Basic and acidic residues" evidence="1">
    <location>
        <begin position="271"/>
        <end position="281"/>
    </location>
</feature>
<feature type="compositionally biased region" description="Basic residues" evidence="1">
    <location>
        <begin position="209"/>
        <end position="220"/>
    </location>
</feature>